<evidence type="ECO:0000259" key="2">
    <source>
        <dbReference type="Pfam" id="PF16697"/>
    </source>
</evidence>
<dbReference type="RefSeq" id="WP_066354305.1">
    <property type="nucleotide sequence ID" value="NZ_CBCSFJ010000013.1"/>
</dbReference>
<dbReference type="InterPro" id="IPR012843">
    <property type="entry name" value="YscD"/>
</dbReference>
<dbReference type="EMBL" id="CP016170">
    <property type="protein sequence ID" value="ANN68306.1"/>
    <property type="molecule type" value="Genomic_DNA"/>
</dbReference>
<dbReference type="Gene3D" id="2.60.200.20">
    <property type="match status" value="1"/>
</dbReference>
<feature type="region of interest" description="Disordered" evidence="1">
    <location>
        <begin position="115"/>
        <end position="164"/>
    </location>
</feature>
<evidence type="ECO:0000313" key="3">
    <source>
        <dbReference type="EMBL" id="ANN68306.1"/>
    </source>
</evidence>
<feature type="domain" description="YscD cytoplasmic" evidence="2">
    <location>
        <begin position="8"/>
        <end position="99"/>
    </location>
</feature>
<feature type="compositionally biased region" description="Basic and acidic residues" evidence="1">
    <location>
        <begin position="124"/>
        <end position="142"/>
    </location>
</feature>
<evidence type="ECO:0000313" key="4">
    <source>
        <dbReference type="Proteomes" id="UP000091897"/>
    </source>
</evidence>
<dbReference type="InterPro" id="IPR032030">
    <property type="entry name" value="YscD_cytoplasmic_dom"/>
</dbReference>
<protein>
    <submittedName>
        <fullName evidence="3">EscD/YscD/HrpQ family type III secretion system inner membrane ring protein</fullName>
    </submittedName>
</protein>
<dbReference type="Pfam" id="PF16697">
    <property type="entry name" value="Yop-YscD_cpl"/>
    <property type="match status" value="1"/>
</dbReference>
<accession>A0ABN4R9Z3</accession>
<evidence type="ECO:0000256" key="1">
    <source>
        <dbReference type="SAM" id="MobiDB-lite"/>
    </source>
</evidence>
<name>A0ABN4R9Z3_9BORD</name>
<reference evidence="3 4" key="1">
    <citation type="submission" date="2016-06" db="EMBL/GenBank/DDBJ databases">
        <title>Complete genome sequences of Bordetella bronchialis and Bordetella flabilis.</title>
        <authorList>
            <person name="LiPuma J.J."/>
            <person name="Spilker T."/>
        </authorList>
    </citation>
    <scope>NUCLEOTIDE SEQUENCE [LARGE SCALE GENOMIC DNA]</scope>
    <source>
        <strain evidence="3 4">AU3182</strain>
    </source>
</reference>
<organism evidence="3 4">
    <name type="scientific">Bordetella bronchialis</name>
    <dbReference type="NCBI Taxonomy" id="463025"/>
    <lineage>
        <taxon>Bacteria</taxon>
        <taxon>Pseudomonadati</taxon>
        <taxon>Pseudomonadota</taxon>
        <taxon>Betaproteobacteria</taxon>
        <taxon>Burkholderiales</taxon>
        <taxon>Alcaligenaceae</taxon>
        <taxon>Bordetella</taxon>
    </lineage>
</organism>
<proteinExistence type="predicted"/>
<gene>
    <name evidence="3" type="ORF">BAU06_20170</name>
</gene>
<dbReference type="NCBIfam" id="TIGR02500">
    <property type="entry name" value="type_III_yscD"/>
    <property type="match status" value="1"/>
</dbReference>
<sequence length="468" mass="49570">MTQDLELRVLTGIHQGARCPIHDGALIGSHERCDVVLCDDGIAEAAARLQLSPTGWGLAIQDDKAQSDTTETSPDLALMGREASFGTPCRLGTVLLAVARCGDPWPELAALEAMAAPAETPSADSDRQVRRDNGPGDPRAAHPSEGNTARARMSGEHGVLPMDDDGRLRGMLPRRPKATGWRWAVGSLLILLVFGSVASFPPGKVAALPSVQGQLVGNTEALTRVRELLADNGYAGRVQASWSPDHEIVVTGWVHDEAQHDRLATTLSTIWPLPALRVGTQTQAARSIGARTADLDASVFIDFMPTGALKIRGVAASEAIRQEAYRRWREDAGPQAEMTLILVADLTDSLNRALASAGAPPVAATWKDKTLRIDAGTLDGAQRQSLNAVLDALPAAHRQAISLDEGAAAAVQGVPFRIQTVVSGKQPWVVLDDGTRIAPGGTHGAYRLTSIEDGSVVFDGPVKTVISR</sequence>
<keyword evidence="4" id="KW-1185">Reference proteome</keyword>
<dbReference type="Proteomes" id="UP000091897">
    <property type="component" value="Chromosome"/>
</dbReference>